<gene>
    <name evidence="1" type="ORF">HTZ77_30020</name>
</gene>
<organism evidence="1 2">
    <name type="scientific">Nonomuraea montanisoli</name>
    <dbReference type="NCBI Taxonomy" id="2741721"/>
    <lineage>
        <taxon>Bacteria</taxon>
        <taxon>Bacillati</taxon>
        <taxon>Actinomycetota</taxon>
        <taxon>Actinomycetes</taxon>
        <taxon>Streptosporangiales</taxon>
        <taxon>Streptosporangiaceae</taxon>
        <taxon>Nonomuraea</taxon>
    </lineage>
</organism>
<reference evidence="1 2" key="1">
    <citation type="submission" date="2020-06" db="EMBL/GenBank/DDBJ databases">
        <title>Nonomuraea sp. SMC257, a novel actinomycete isolated from soil.</title>
        <authorList>
            <person name="Chanama M."/>
        </authorList>
    </citation>
    <scope>NUCLEOTIDE SEQUENCE [LARGE SCALE GENOMIC DNA]</scope>
    <source>
        <strain evidence="1 2">SMC257</strain>
    </source>
</reference>
<dbReference type="EMBL" id="JABWGN010000012">
    <property type="protein sequence ID" value="NUW35635.1"/>
    <property type="molecule type" value="Genomic_DNA"/>
</dbReference>
<dbReference type="RefSeq" id="WP_175593087.1">
    <property type="nucleotide sequence ID" value="NZ_JABWGN010000012.1"/>
</dbReference>
<protein>
    <submittedName>
        <fullName evidence="1">Uncharacterized protein</fullName>
    </submittedName>
</protein>
<accession>A0A7Y6IDR0</accession>
<comment type="caution">
    <text evidence="1">The sequence shown here is derived from an EMBL/GenBank/DDBJ whole genome shotgun (WGS) entry which is preliminary data.</text>
</comment>
<sequence>MPATFTVAPFTAAATSVLPGIEVAAIRLRSTGQVAGLALNMANHLAMFMRRMLSALAGA</sequence>
<evidence type="ECO:0000313" key="1">
    <source>
        <dbReference type="EMBL" id="NUW35635.1"/>
    </source>
</evidence>
<proteinExistence type="predicted"/>
<name>A0A7Y6IDR0_9ACTN</name>
<evidence type="ECO:0000313" key="2">
    <source>
        <dbReference type="Proteomes" id="UP000586042"/>
    </source>
</evidence>
<keyword evidence="2" id="KW-1185">Reference proteome</keyword>
<dbReference type="Proteomes" id="UP000586042">
    <property type="component" value="Unassembled WGS sequence"/>
</dbReference>
<dbReference type="AlphaFoldDB" id="A0A7Y6IDR0"/>